<reference evidence="2" key="1">
    <citation type="submission" date="2020-10" db="EMBL/GenBank/DDBJ databases">
        <authorList>
            <person name="Gilroy R."/>
        </authorList>
    </citation>
    <scope>NUCLEOTIDE SEQUENCE</scope>
    <source>
        <strain evidence="2">ChiSjej6B24-2974</strain>
    </source>
</reference>
<dbReference type="AlphaFoldDB" id="A0A9D0ZN76"/>
<sequence>MENAFRRLTLLLTLLLALGSLAAAEEVPNPRQEMASAAEVEAALGFPVAAPENVEAEYVVINGTTGEATFRVDELECTLRAARTQDDISGLFMEMSDPVEEERAAGEDAVSVTYRATEENGGYDVYTWFVDDVQYCLVLHGEASAMIAGKIVDGVLAACATAQQ</sequence>
<accession>A0A9D0ZN76</accession>
<keyword evidence="1" id="KW-0732">Signal</keyword>
<feature type="signal peptide" evidence="1">
    <location>
        <begin position="1"/>
        <end position="22"/>
    </location>
</feature>
<evidence type="ECO:0000313" key="3">
    <source>
        <dbReference type="Proteomes" id="UP000824260"/>
    </source>
</evidence>
<comment type="caution">
    <text evidence="2">The sequence shown here is derived from an EMBL/GenBank/DDBJ whole genome shotgun (WGS) entry which is preliminary data.</text>
</comment>
<reference evidence="2" key="2">
    <citation type="journal article" date="2021" name="PeerJ">
        <title>Extensive microbial diversity within the chicken gut microbiome revealed by metagenomics and culture.</title>
        <authorList>
            <person name="Gilroy R."/>
            <person name="Ravi A."/>
            <person name="Getino M."/>
            <person name="Pursley I."/>
            <person name="Horton D.L."/>
            <person name="Alikhan N.F."/>
            <person name="Baker D."/>
            <person name="Gharbi K."/>
            <person name="Hall N."/>
            <person name="Watson M."/>
            <person name="Adriaenssens E.M."/>
            <person name="Foster-Nyarko E."/>
            <person name="Jarju S."/>
            <person name="Secka A."/>
            <person name="Antonio M."/>
            <person name="Oren A."/>
            <person name="Chaudhuri R.R."/>
            <person name="La Ragione R."/>
            <person name="Hildebrand F."/>
            <person name="Pallen M.J."/>
        </authorList>
    </citation>
    <scope>NUCLEOTIDE SEQUENCE</scope>
    <source>
        <strain evidence="2">ChiSjej6B24-2974</strain>
    </source>
</reference>
<dbReference type="EMBL" id="DVFZ01000103">
    <property type="protein sequence ID" value="HIQ83610.1"/>
    <property type="molecule type" value="Genomic_DNA"/>
</dbReference>
<protein>
    <submittedName>
        <fullName evidence="2">Uncharacterized protein</fullName>
    </submittedName>
</protein>
<organism evidence="2 3">
    <name type="scientific">Candidatus Pullichristensenella stercorigallinarum</name>
    <dbReference type="NCBI Taxonomy" id="2840909"/>
    <lineage>
        <taxon>Bacteria</taxon>
        <taxon>Bacillati</taxon>
        <taxon>Bacillota</taxon>
        <taxon>Clostridia</taxon>
        <taxon>Candidatus Pullichristensenella</taxon>
    </lineage>
</organism>
<gene>
    <name evidence="2" type="ORF">IAA52_10980</name>
</gene>
<proteinExistence type="predicted"/>
<evidence type="ECO:0000256" key="1">
    <source>
        <dbReference type="SAM" id="SignalP"/>
    </source>
</evidence>
<evidence type="ECO:0000313" key="2">
    <source>
        <dbReference type="EMBL" id="HIQ83610.1"/>
    </source>
</evidence>
<name>A0A9D0ZN76_9FIRM</name>
<dbReference type="Proteomes" id="UP000824260">
    <property type="component" value="Unassembled WGS sequence"/>
</dbReference>
<feature type="chain" id="PRO_5039432668" evidence="1">
    <location>
        <begin position="23"/>
        <end position="164"/>
    </location>
</feature>